<dbReference type="AlphaFoldDB" id="A0A1I7DEE6"/>
<reference evidence="6" key="1">
    <citation type="submission" date="2016-10" db="EMBL/GenBank/DDBJ databases">
        <authorList>
            <person name="Varghese N."/>
            <person name="Submissions S."/>
        </authorList>
    </citation>
    <scope>NUCLEOTIDE SEQUENCE [LARGE SCALE GENOMIC DNA]</scope>
    <source>
        <strain evidence="6">DSM 17465</strain>
    </source>
</reference>
<feature type="domain" description="HTH tetR-type" evidence="4">
    <location>
        <begin position="32"/>
        <end position="73"/>
    </location>
</feature>
<keyword evidence="2" id="KW-0238">DNA-binding</keyword>
<dbReference type="PANTHER" id="PTHR47506">
    <property type="entry name" value="TRANSCRIPTIONAL REGULATORY PROTEIN"/>
    <property type="match status" value="1"/>
</dbReference>
<organism evidence="5 6">
    <name type="scientific">Pseudovibrio denitrificans</name>
    <dbReference type="NCBI Taxonomy" id="258256"/>
    <lineage>
        <taxon>Bacteria</taxon>
        <taxon>Pseudomonadati</taxon>
        <taxon>Pseudomonadota</taxon>
        <taxon>Alphaproteobacteria</taxon>
        <taxon>Hyphomicrobiales</taxon>
        <taxon>Stappiaceae</taxon>
        <taxon>Pseudovibrio</taxon>
    </lineage>
</organism>
<dbReference type="PANTHER" id="PTHR47506:SF1">
    <property type="entry name" value="HTH-TYPE TRANSCRIPTIONAL REGULATOR YJDC"/>
    <property type="match status" value="1"/>
</dbReference>
<dbReference type="InterPro" id="IPR009057">
    <property type="entry name" value="Homeodomain-like_sf"/>
</dbReference>
<dbReference type="Proteomes" id="UP000183371">
    <property type="component" value="Unassembled WGS sequence"/>
</dbReference>
<dbReference type="InterPro" id="IPR036271">
    <property type="entry name" value="Tet_transcr_reg_TetR-rel_C_sf"/>
</dbReference>
<evidence type="ECO:0000256" key="2">
    <source>
        <dbReference type="ARBA" id="ARBA00023125"/>
    </source>
</evidence>
<evidence type="ECO:0000256" key="1">
    <source>
        <dbReference type="ARBA" id="ARBA00023015"/>
    </source>
</evidence>
<dbReference type="SUPFAM" id="SSF48498">
    <property type="entry name" value="Tetracyclin repressor-like, C-terminal domain"/>
    <property type="match status" value="1"/>
</dbReference>
<dbReference type="Gene3D" id="1.10.357.10">
    <property type="entry name" value="Tetracycline Repressor, domain 2"/>
    <property type="match status" value="1"/>
</dbReference>
<evidence type="ECO:0000313" key="6">
    <source>
        <dbReference type="Proteomes" id="UP000183371"/>
    </source>
</evidence>
<accession>A0A1I7DEE6</accession>
<evidence type="ECO:0000259" key="4">
    <source>
        <dbReference type="Pfam" id="PF00440"/>
    </source>
</evidence>
<dbReference type="GO" id="GO:0003677">
    <property type="term" value="F:DNA binding"/>
    <property type="evidence" value="ECO:0007669"/>
    <property type="project" value="UniProtKB-KW"/>
</dbReference>
<sequence>MNYGLIGNIVVSGNRVMARPREFDPKTALDRIQRAFWEKGYHGTSMQDLERITELKKQSLYREFGNKDAMYARALKLYHERDITHLAQVICKAPDAKQRFVDLFEAVLEPVRNGDRSGCFLCNSAIEHAHDDPQIQLNAQEGIKSTQDLFNTALAVSEPYKGNAALRKQKANLLAAGYFGLRVMVRGGTPLDELEETVSVLVSTI</sequence>
<dbReference type="SUPFAM" id="SSF46689">
    <property type="entry name" value="Homeodomain-like"/>
    <property type="match status" value="1"/>
</dbReference>
<proteinExistence type="predicted"/>
<keyword evidence="6" id="KW-1185">Reference proteome</keyword>
<dbReference type="Gene3D" id="1.10.10.60">
    <property type="entry name" value="Homeodomain-like"/>
    <property type="match status" value="1"/>
</dbReference>
<name>A0A1I7DEE6_9HYPH</name>
<dbReference type="InterPro" id="IPR001647">
    <property type="entry name" value="HTH_TetR"/>
</dbReference>
<keyword evidence="1" id="KW-0805">Transcription regulation</keyword>
<protein>
    <submittedName>
        <fullName evidence="5">Transcriptional regulator, TetR family</fullName>
    </submittedName>
</protein>
<keyword evidence="3" id="KW-0804">Transcription</keyword>
<evidence type="ECO:0000256" key="3">
    <source>
        <dbReference type="ARBA" id="ARBA00023163"/>
    </source>
</evidence>
<dbReference type="EMBL" id="FPBD01000008">
    <property type="protein sequence ID" value="SFU10101.1"/>
    <property type="molecule type" value="Genomic_DNA"/>
</dbReference>
<dbReference type="Pfam" id="PF00440">
    <property type="entry name" value="TetR_N"/>
    <property type="match status" value="1"/>
</dbReference>
<evidence type="ECO:0000313" key="5">
    <source>
        <dbReference type="EMBL" id="SFU10101.1"/>
    </source>
</evidence>
<gene>
    <name evidence="5" type="ORF">SAMN05444141_108238</name>
</gene>